<dbReference type="OrthoDB" id="2587928at2759"/>
<keyword evidence="4" id="KW-1185">Reference proteome</keyword>
<feature type="transmembrane region" description="Helical" evidence="1">
    <location>
        <begin position="458"/>
        <end position="478"/>
    </location>
</feature>
<keyword evidence="1" id="KW-0812">Transmembrane</keyword>
<keyword evidence="1" id="KW-0472">Membrane</keyword>
<organism evidence="3 4">
    <name type="scientific">Botryobasidium botryosum (strain FD-172 SS1)</name>
    <dbReference type="NCBI Taxonomy" id="930990"/>
    <lineage>
        <taxon>Eukaryota</taxon>
        <taxon>Fungi</taxon>
        <taxon>Dikarya</taxon>
        <taxon>Basidiomycota</taxon>
        <taxon>Agaricomycotina</taxon>
        <taxon>Agaricomycetes</taxon>
        <taxon>Cantharellales</taxon>
        <taxon>Botryobasidiaceae</taxon>
        <taxon>Botryobasidium</taxon>
    </lineage>
</organism>
<dbReference type="NCBIfam" id="TIGR03804">
    <property type="entry name" value="para_beta_helix"/>
    <property type="match status" value="1"/>
</dbReference>
<dbReference type="InterPro" id="IPR022441">
    <property type="entry name" value="Para_beta_helix_rpt-2"/>
</dbReference>
<dbReference type="InterPro" id="IPR012334">
    <property type="entry name" value="Pectin_lyas_fold"/>
</dbReference>
<feature type="signal peptide" evidence="2">
    <location>
        <begin position="1"/>
        <end position="22"/>
    </location>
</feature>
<keyword evidence="1" id="KW-1133">Transmembrane helix</keyword>
<dbReference type="InterPro" id="IPR011050">
    <property type="entry name" value="Pectin_lyase_fold/virulence"/>
</dbReference>
<evidence type="ECO:0000256" key="1">
    <source>
        <dbReference type="SAM" id="Phobius"/>
    </source>
</evidence>
<dbReference type="SMART" id="SM00710">
    <property type="entry name" value="PbH1"/>
    <property type="match status" value="5"/>
</dbReference>
<dbReference type="HOGENOM" id="CLU_037535_0_0_1"/>
<dbReference type="Proteomes" id="UP000027195">
    <property type="component" value="Unassembled WGS sequence"/>
</dbReference>
<protein>
    <submittedName>
        <fullName evidence="3">Uncharacterized protein</fullName>
    </submittedName>
</protein>
<accession>A0A067M9K7</accession>
<dbReference type="InParanoid" id="A0A067M9K7"/>
<sequence length="513" mass="55661">MRYYFLFLSAFLILGLSASISGTQQYPSFNFSHKHFIHSRQSPDPGKCQPSDPIETVTDRLQNLLNTSGPGYRLSLCPQKTYLLTAPLVFTAPNQEISTLGYPTDDTRATLVVNGPIFNGGGHTIAINGTCTNCDYVRVRNIQVNGTRGNYTILNGGGNLEMGGPNKGQLVEYVKSWDPRGWSCLHICEGDLVNCSNTTVRYNDIGPCGSDRGDLQWADGISLACTNSRVHGNMINSSTDGGITIFGSPGSTVENNTIWVEDRTMRAGLSLSNYNPYHGDYRGTTVRNNTIRGGFATGAPANSSVTRGVNKKDAMIKIGISAGTRIWYGNAYGNNATMGAMVSSNRLTGGFSYGMAVSGVGNFTLVDNALFGNTAFFGNRGPTCSPIAPIPDPSAYIYQFNTTLQSTLQFEFQTVPYADDLTCILPPNGGNYWPYGDNAPIAPPSGSHGVLSTTSAKIALAFGLVIGIIVLCLLAWFIRRWIQNRESTSRVYRLDTYTPPPTKTTYRYGYSNY</sequence>
<reference evidence="4" key="1">
    <citation type="journal article" date="2014" name="Proc. Natl. Acad. Sci. U.S.A.">
        <title>Extensive sampling of basidiomycete genomes demonstrates inadequacy of the white-rot/brown-rot paradigm for wood decay fungi.</title>
        <authorList>
            <person name="Riley R."/>
            <person name="Salamov A.A."/>
            <person name="Brown D.W."/>
            <person name="Nagy L.G."/>
            <person name="Floudas D."/>
            <person name="Held B.W."/>
            <person name="Levasseur A."/>
            <person name="Lombard V."/>
            <person name="Morin E."/>
            <person name="Otillar R."/>
            <person name="Lindquist E.A."/>
            <person name="Sun H."/>
            <person name="LaButti K.M."/>
            <person name="Schmutz J."/>
            <person name="Jabbour D."/>
            <person name="Luo H."/>
            <person name="Baker S.E."/>
            <person name="Pisabarro A.G."/>
            <person name="Walton J.D."/>
            <person name="Blanchette R.A."/>
            <person name="Henrissat B."/>
            <person name="Martin F."/>
            <person name="Cullen D."/>
            <person name="Hibbett D.S."/>
            <person name="Grigoriev I.V."/>
        </authorList>
    </citation>
    <scope>NUCLEOTIDE SEQUENCE [LARGE SCALE GENOMIC DNA]</scope>
    <source>
        <strain evidence="4">FD-172 SS1</strain>
    </source>
</reference>
<name>A0A067M9K7_BOTB1</name>
<evidence type="ECO:0000313" key="3">
    <source>
        <dbReference type="EMBL" id="KDQ08271.1"/>
    </source>
</evidence>
<evidence type="ECO:0000313" key="4">
    <source>
        <dbReference type="Proteomes" id="UP000027195"/>
    </source>
</evidence>
<dbReference type="SUPFAM" id="SSF51126">
    <property type="entry name" value="Pectin lyase-like"/>
    <property type="match status" value="1"/>
</dbReference>
<dbReference type="AlphaFoldDB" id="A0A067M9K7"/>
<dbReference type="EMBL" id="KL198093">
    <property type="protein sequence ID" value="KDQ08271.1"/>
    <property type="molecule type" value="Genomic_DNA"/>
</dbReference>
<feature type="chain" id="PRO_5001645372" evidence="2">
    <location>
        <begin position="23"/>
        <end position="513"/>
    </location>
</feature>
<evidence type="ECO:0000256" key="2">
    <source>
        <dbReference type="SAM" id="SignalP"/>
    </source>
</evidence>
<dbReference type="STRING" id="930990.A0A067M9K7"/>
<gene>
    <name evidence="3" type="ORF">BOTBODRAFT_571308</name>
</gene>
<keyword evidence="2" id="KW-0732">Signal</keyword>
<dbReference type="InterPro" id="IPR006626">
    <property type="entry name" value="PbH1"/>
</dbReference>
<proteinExistence type="predicted"/>
<dbReference type="Gene3D" id="2.160.20.10">
    <property type="entry name" value="Single-stranded right-handed beta-helix, Pectin lyase-like"/>
    <property type="match status" value="1"/>
</dbReference>